<accession>A0ABW3E5N5</accession>
<name>A0ABW3E5N5_9ACTN</name>
<keyword evidence="2" id="KW-0812">Transmembrane</keyword>
<comment type="caution">
    <text evidence="3">The sequence shown here is derived from an EMBL/GenBank/DDBJ whole genome shotgun (WGS) entry which is preliminary data.</text>
</comment>
<protein>
    <submittedName>
        <fullName evidence="3">Uncharacterized protein</fullName>
    </submittedName>
</protein>
<feature type="region of interest" description="Disordered" evidence="1">
    <location>
        <begin position="1"/>
        <end position="21"/>
    </location>
</feature>
<keyword evidence="2" id="KW-1133">Transmembrane helix</keyword>
<dbReference type="EMBL" id="JBHTHX010003153">
    <property type="protein sequence ID" value="MFD0891409.1"/>
    <property type="molecule type" value="Genomic_DNA"/>
</dbReference>
<keyword evidence="2" id="KW-0472">Membrane</keyword>
<evidence type="ECO:0000313" key="3">
    <source>
        <dbReference type="EMBL" id="MFD0891409.1"/>
    </source>
</evidence>
<evidence type="ECO:0000256" key="1">
    <source>
        <dbReference type="SAM" id="MobiDB-lite"/>
    </source>
</evidence>
<organism evidence="3 4">
    <name type="scientific">Streptosporangium algeriense</name>
    <dbReference type="NCBI Taxonomy" id="1682748"/>
    <lineage>
        <taxon>Bacteria</taxon>
        <taxon>Bacillati</taxon>
        <taxon>Actinomycetota</taxon>
        <taxon>Actinomycetes</taxon>
        <taxon>Streptosporangiales</taxon>
        <taxon>Streptosporangiaceae</taxon>
        <taxon>Streptosporangium</taxon>
    </lineage>
</organism>
<feature type="non-terminal residue" evidence="3">
    <location>
        <position position="1"/>
    </location>
</feature>
<sequence length="60" mass="6327">SVAPTASAIQVSASPLPAAADEEAPNGVSWWVWAALAALVAIGVVVWYRTPRQDRPTPEE</sequence>
<evidence type="ECO:0000256" key="2">
    <source>
        <dbReference type="SAM" id="Phobius"/>
    </source>
</evidence>
<proteinExistence type="predicted"/>
<reference evidence="4" key="1">
    <citation type="journal article" date="2019" name="Int. J. Syst. Evol. Microbiol.">
        <title>The Global Catalogue of Microorganisms (GCM) 10K type strain sequencing project: providing services to taxonomists for standard genome sequencing and annotation.</title>
        <authorList>
            <consortium name="The Broad Institute Genomics Platform"/>
            <consortium name="The Broad Institute Genome Sequencing Center for Infectious Disease"/>
            <person name="Wu L."/>
            <person name="Ma J."/>
        </authorList>
    </citation>
    <scope>NUCLEOTIDE SEQUENCE [LARGE SCALE GENOMIC DNA]</scope>
    <source>
        <strain evidence="4">CCUG 62974</strain>
    </source>
</reference>
<evidence type="ECO:0000313" key="4">
    <source>
        <dbReference type="Proteomes" id="UP001597024"/>
    </source>
</evidence>
<dbReference type="Proteomes" id="UP001597024">
    <property type="component" value="Unassembled WGS sequence"/>
</dbReference>
<keyword evidence="4" id="KW-1185">Reference proteome</keyword>
<feature type="transmembrane region" description="Helical" evidence="2">
    <location>
        <begin position="30"/>
        <end position="48"/>
    </location>
</feature>
<gene>
    <name evidence="3" type="ORF">ACFQ08_43250</name>
</gene>